<protein>
    <recommendedName>
        <fullName evidence="2">4-coumarate--CoA ligase</fullName>
        <ecNumber evidence="2">6.2.1.12</ecNumber>
    </recommendedName>
</protein>
<dbReference type="Gene3D" id="3.30.300.30">
    <property type="match status" value="1"/>
</dbReference>
<name>A0AAX6HK26_IRIPA</name>
<dbReference type="InterPro" id="IPR045851">
    <property type="entry name" value="AMP-bd_C_sf"/>
</dbReference>
<evidence type="ECO:0000256" key="3">
    <source>
        <dbReference type="ARBA" id="ARBA00022598"/>
    </source>
</evidence>
<dbReference type="PROSITE" id="PS00455">
    <property type="entry name" value="AMP_BINDING"/>
    <property type="match status" value="1"/>
</dbReference>
<keyword evidence="4" id="KW-0547">Nucleotide-binding</keyword>
<evidence type="ECO:0000256" key="4">
    <source>
        <dbReference type="ARBA" id="ARBA00022840"/>
    </source>
</evidence>
<dbReference type="GO" id="GO:0016207">
    <property type="term" value="F:4-coumarate-CoA ligase activity"/>
    <property type="evidence" value="ECO:0007669"/>
    <property type="project" value="UniProtKB-EC"/>
</dbReference>
<dbReference type="Pfam" id="PF13193">
    <property type="entry name" value="AMP-binding_C"/>
    <property type="match status" value="1"/>
</dbReference>
<feature type="domain" description="AMP-dependent synthetase/ligase" evidence="6">
    <location>
        <begin position="109"/>
        <end position="463"/>
    </location>
</feature>
<comment type="similarity">
    <text evidence="1">Belongs to the ATP-dependent AMP-binding enzyme family.</text>
</comment>
<dbReference type="InterPro" id="IPR020845">
    <property type="entry name" value="AMP-binding_CS"/>
</dbReference>
<reference evidence="8" key="1">
    <citation type="journal article" date="2023" name="GigaByte">
        <title>Genome assembly of the bearded iris, Iris pallida Lam.</title>
        <authorList>
            <person name="Bruccoleri R.E."/>
            <person name="Oakeley E.J."/>
            <person name="Faust A.M.E."/>
            <person name="Altorfer M."/>
            <person name="Dessus-Babus S."/>
            <person name="Burckhardt D."/>
            <person name="Oertli M."/>
            <person name="Naumann U."/>
            <person name="Petersen F."/>
            <person name="Wong J."/>
        </authorList>
    </citation>
    <scope>NUCLEOTIDE SEQUENCE</scope>
    <source>
        <strain evidence="8">GSM-AAB239-AS_SAM_17_03QT</strain>
    </source>
</reference>
<dbReference type="GO" id="GO:0009698">
    <property type="term" value="P:phenylpropanoid metabolic process"/>
    <property type="evidence" value="ECO:0007669"/>
    <property type="project" value="UniProtKB-ARBA"/>
</dbReference>
<evidence type="ECO:0000259" key="7">
    <source>
        <dbReference type="Pfam" id="PF13193"/>
    </source>
</evidence>
<dbReference type="PANTHER" id="PTHR24096">
    <property type="entry name" value="LONG-CHAIN-FATTY-ACID--COA LIGASE"/>
    <property type="match status" value="1"/>
</dbReference>
<comment type="catalytic activity">
    <reaction evidence="5">
        <text>(E)-4-coumarate + ATP + CoA = (E)-4-coumaroyl-CoA + AMP + diphosphate</text>
        <dbReference type="Rhea" id="RHEA:19641"/>
        <dbReference type="ChEBI" id="CHEBI:12876"/>
        <dbReference type="ChEBI" id="CHEBI:30616"/>
        <dbReference type="ChEBI" id="CHEBI:33019"/>
        <dbReference type="ChEBI" id="CHEBI:57287"/>
        <dbReference type="ChEBI" id="CHEBI:85008"/>
        <dbReference type="ChEBI" id="CHEBI:456215"/>
        <dbReference type="EC" id="6.2.1.12"/>
    </reaction>
    <physiologicalReaction direction="left-to-right" evidence="5">
        <dbReference type="Rhea" id="RHEA:19642"/>
    </physiologicalReaction>
</comment>
<dbReference type="FunFam" id="3.30.300.30:FF:000007">
    <property type="entry name" value="4-coumarate--CoA ligase 2"/>
    <property type="match status" value="1"/>
</dbReference>
<evidence type="ECO:0000256" key="2">
    <source>
        <dbReference type="ARBA" id="ARBA00012959"/>
    </source>
</evidence>
<reference evidence="8" key="2">
    <citation type="submission" date="2023-04" db="EMBL/GenBank/DDBJ databases">
        <authorList>
            <person name="Bruccoleri R.E."/>
            <person name="Oakeley E.J."/>
            <person name="Faust A.-M."/>
            <person name="Dessus-Babus S."/>
            <person name="Altorfer M."/>
            <person name="Burckhardt D."/>
            <person name="Oertli M."/>
            <person name="Naumann U."/>
            <person name="Petersen F."/>
            <person name="Wong J."/>
        </authorList>
    </citation>
    <scope>NUCLEOTIDE SEQUENCE</scope>
    <source>
        <strain evidence="8">GSM-AAB239-AS_SAM_17_03QT</strain>
        <tissue evidence="8">Leaf</tissue>
    </source>
</reference>
<gene>
    <name evidence="8" type="ORF">M6B38_307325</name>
</gene>
<keyword evidence="4" id="KW-0067">ATP-binding</keyword>
<dbReference type="InterPro" id="IPR025110">
    <property type="entry name" value="AMP-bd_C"/>
</dbReference>
<keyword evidence="9" id="KW-1185">Reference proteome</keyword>
<feature type="domain" description="AMP-binding enzyme C-terminal" evidence="7">
    <location>
        <begin position="515"/>
        <end position="590"/>
    </location>
</feature>
<proteinExistence type="inferred from homology"/>
<evidence type="ECO:0000259" key="6">
    <source>
        <dbReference type="Pfam" id="PF00501"/>
    </source>
</evidence>
<dbReference type="InterPro" id="IPR000873">
    <property type="entry name" value="AMP-dep_synth/lig_dom"/>
</dbReference>
<evidence type="ECO:0000313" key="9">
    <source>
        <dbReference type="Proteomes" id="UP001140949"/>
    </source>
</evidence>
<dbReference type="Gene3D" id="3.40.50.12780">
    <property type="entry name" value="N-terminal domain of ligase-like"/>
    <property type="match status" value="1"/>
</dbReference>
<keyword evidence="3 8" id="KW-0436">Ligase</keyword>
<dbReference type="CDD" id="cd05904">
    <property type="entry name" value="4CL"/>
    <property type="match status" value="1"/>
</dbReference>
<dbReference type="InterPro" id="IPR042099">
    <property type="entry name" value="ANL_N_sf"/>
</dbReference>
<evidence type="ECO:0000256" key="1">
    <source>
        <dbReference type="ARBA" id="ARBA00006432"/>
    </source>
</evidence>
<dbReference type="PANTHER" id="PTHR24096:SF377">
    <property type="entry name" value="4-COUMARATE--COA LIGASE-LIKE 7"/>
    <property type="match status" value="1"/>
</dbReference>
<evidence type="ECO:0000256" key="5">
    <source>
        <dbReference type="ARBA" id="ARBA00034252"/>
    </source>
</evidence>
<dbReference type="SUPFAM" id="SSF56801">
    <property type="entry name" value="Acetyl-CoA synthetase-like"/>
    <property type="match status" value="1"/>
</dbReference>
<dbReference type="Pfam" id="PF00501">
    <property type="entry name" value="AMP-binding"/>
    <property type="match status" value="1"/>
</dbReference>
<evidence type="ECO:0000313" key="8">
    <source>
        <dbReference type="EMBL" id="KAJ6841103.1"/>
    </source>
</evidence>
<dbReference type="EMBL" id="JANAVB010008800">
    <property type="protein sequence ID" value="KAJ6841103.1"/>
    <property type="molecule type" value="Genomic_DNA"/>
</dbReference>
<dbReference type="GO" id="GO:0106290">
    <property type="term" value="F:trans-cinnamate-CoA ligase activity"/>
    <property type="evidence" value="ECO:0007669"/>
    <property type="project" value="UniProtKB-ARBA"/>
</dbReference>
<organism evidence="8 9">
    <name type="scientific">Iris pallida</name>
    <name type="common">Sweet iris</name>
    <dbReference type="NCBI Taxonomy" id="29817"/>
    <lineage>
        <taxon>Eukaryota</taxon>
        <taxon>Viridiplantae</taxon>
        <taxon>Streptophyta</taxon>
        <taxon>Embryophyta</taxon>
        <taxon>Tracheophyta</taxon>
        <taxon>Spermatophyta</taxon>
        <taxon>Magnoliopsida</taxon>
        <taxon>Liliopsida</taxon>
        <taxon>Asparagales</taxon>
        <taxon>Iridaceae</taxon>
        <taxon>Iridoideae</taxon>
        <taxon>Irideae</taxon>
        <taxon>Iris</taxon>
    </lineage>
</organism>
<dbReference type="GO" id="GO:0005524">
    <property type="term" value="F:ATP binding"/>
    <property type="evidence" value="ECO:0007669"/>
    <property type="project" value="UniProtKB-KW"/>
</dbReference>
<dbReference type="AlphaFoldDB" id="A0AAX6HK26"/>
<sequence length="606" mass="64429">MSAAAVVCNGQGHFLSHHSASSTETLFLTYMMSQTALTSNQKPINRPIVLASIDRSMSKPSASSVDRKSGFCSETRTFRSLRPPVLLPPDALPLSFTSYAFSLLPSPLPSNPALLDAATAASLSYPDLLARVRSLSYSLADRLALSKGDVALVLSPSTVHLPVLYLSLLSLGVVFCPANPVSTPAEISHQCRLVAPVSVAFATSSAAPKLPPHLKSVIILDSPQFHSLLLASDHERPAASSSTTAGGESGVLQSDAAAIQFSSGTTGRIKAAAVPHRAFIAMAAAFHQYAPRRPAAEVTLLAAPMFHSLGLAAVCGGLVLGRTTVVMESPGFAKMLRAAAKHRATTLLAAPPVVVAMARSEEVDKYDLGALEAVSTGGAPVPEEVARRFMARFPGVQLRQGYGSTEGGGIATMISNEECSHLRSVGRLGNVEAKLVDVKTGKALSVGQQGELYVRGPAVMIGYVGDYQANESTFDSEGWLKTGDLCYFDNEGYLYIVDRLKELIKYKAYQVPPAELEHLLHSIPDVLDAVVVPYPQEDVGQIPLAFVVRKPGSNLSEAKIMDYVAKQVAPYKKIRKVLFINSIPKSATGKTLRRELATRALGGSRL</sequence>
<dbReference type="EC" id="6.2.1.12" evidence="2"/>
<dbReference type="Proteomes" id="UP001140949">
    <property type="component" value="Unassembled WGS sequence"/>
</dbReference>
<comment type="caution">
    <text evidence="8">The sequence shown here is derived from an EMBL/GenBank/DDBJ whole genome shotgun (WGS) entry which is preliminary data.</text>
</comment>
<accession>A0AAX6HK26</accession>